<dbReference type="Proteomes" id="UP001243420">
    <property type="component" value="Chromosome"/>
</dbReference>
<dbReference type="EMBL" id="CP122537">
    <property type="protein sequence ID" value="WGH79704.1"/>
    <property type="molecule type" value="Genomic_DNA"/>
</dbReference>
<evidence type="ECO:0000313" key="1">
    <source>
        <dbReference type="EMBL" id="WGH79704.1"/>
    </source>
</evidence>
<evidence type="ECO:0000313" key="2">
    <source>
        <dbReference type="Proteomes" id="UP001243420"/>
    </source>
</evidence>
<proteinExistence type="predicted"/>
<accession>A0ABY8LEG2</accession>
<name>A0ABY8LEG2_9RHOB</name>
<reference evidence="1 2" key="1">
    <citation type="submission" date="2023-04" db="EMBL/GenBank/DDBJ databases">
        <title>Jannaschia ovalis sp. nov., a marine bacterium isolated from sea tidal flat.</title>
        <authorList>
            <person name="Kwon D.Y."/>
            <person name="Kim J.-J."/>
        </authorList>
    </citation>
    <scope>NUCLEOTIDE SEQUENCE [LARGE SCALE GENOMIC DNA]</scope>
    <source>
        <strain evidence="1 2">GRR-S6-38</strain>
    </source>
</reference>
<sequence>MTPDSGADGIHLSQVPPSDAARDALLRAAAHPGKDAAPDGFRGVAALWARDRDMLVGQGVVLELKRNAPARETLVPVGWDPSHPVGLVELLCVRPEYRWIGLEERILRGLGHLFHARVPARDALIYVGEAHAPVMLSTLLALSPRTLDPLLR</sequence>
<gene>
    <name evidence="1" type="ORF">P8627_05430</name>
</gene>
<evidence type="ECO:0008006" key="3">
    <source>
        <dbReference type="Google" id="ProtNLM"/>
    </source>
</evidence>
<keyword evidence="2" id="KW-1185">Reference proteome</keyword>
<protein>
    <recommendedName>
        <fullName evidence="3">N-acetyltransferase domain-containing protein</fullName>
    </recommendedName>
</protein>
<organism evidence="1 2">
    <name type="scientific">Jannaschia ovalis</name>
    <dbReference type="NCBI Taxonomy" id="3038773"/>
    <lineage>
        <taxon>Bacteria</taxon>
        <taxon>Pseudomonadati</taxon>
        <taxon>Pseudomonadota</taxon>
        <taxon>Alphaproteobacteria</taxon>
        <taxon>Rhodobacterales</taxon>
        <taxon>Roseobacteraceae</taxon>
        <taxon>Jannaschia</taxon>
    </lineage>
</organism>
<dbReference type="RefSeq" id="WP_279966636.1">
    <property type="nucleotide sequence ID" value="NZ_CP122537.1"/>
</dbReference>